<proteinExistence type="predicted"/>
<dbReference type="PIRSF" id="PIRSF016578">
    <property type="entry name" value="HsaA"/>
    <property type="match status" value="1"/>
</dbReference>
<comment type="caution">
    <text evidence="3">The sequence shown here is derived from an EMBL/GenBank/DDBJ whole genome shotgun (WGS) entry which is preliminary data.</text>
</comment>
<dbReference type="EMBL" id="SHAG01000038">
    <property type="protein sequence ID" value="RZO75336.1"/>
    <property type="molecule type" value="Genomic_DNA"/>
</dbReference>
<dbReference type="InterPro" id="IPR009100">
    <property type="entry name" value="AcylCoA_DH/oxidase_NM_dom_sf"/>
</dbReference>
<dbReference type="SUPFAM" id="SSF56645">
    <property type="entry name" value="Acyl-CoA dehydrogenase NM domain-like"/>
    <property type="match status" value="1"/>
</dbReference>
<dbReference type="InterPro" id="IPR013107">
    <property type="entry name" value="Acyl-CoA_DH_C"/>
</dbReference>
<dbReference type="GO" id="GO:0016627">
    <property type="term" value="F:oxidoreductase activity, acting on the CH-CH group of donors"/>
    <property type="evidence" value="ECO:0007669"/>
    <property type="project" value="InterPro"/>
</dbReference>
<sequence length="379" mass="42334">MPSLNTNITDLELDPHLLRTVEVECPQSTATELPNPVVKALRAKQGFSLLLPQFLGGKQPSFPTFIEFAQAVATADGSAGWCVTQGSVLSSLARFLPTDVAKSVWTTPDVSLANGPKIEATTVKVEDNFILSGSWWFSSGINHATWLLGVATLKKNKESESAIWHLFKKSEAQILKNWDVAGLRGTGSYQFDVKELHVPESMTFEVKIRKEDPPLYQIPLNLMFACGFAAVALGISRSALDFAKERVKTKIKRMETKKMSDDLLTQDQIGRAEALWQSANLYLKSQVQKVWQDICEDSKCSLENRILLRLAGTHTIHQAKAVTDLVYNLCSTDSILQTNDLQKRFQDIHVISQHMQGRPEIYSLVGRHYLDLPIKSHLL</sequence>
<dbReference type="SUPFAM" id="SSF47203">
    <property type="entry name" value="Acyl-CoA dehydrogenase C-terminal domain-like"/>
    <property type="match status" value="1"/>
</dbReference>
<evidence type="ECO:0000313" key="3">
    <source>
        <dbReference type="EMBL" id="RZO75336.1"/>
    </source>
</evidence>
<dbReference type="Proteomes" id="UP000316199">
    <property type="component" value="Unassembled WGS sequence"/>
</dbReference>
<dbReference type="Pfam" id="PF08028">
    <property type="entry name" value="Acyl-CoA_dh_2"/>
    <property type="match status" value="1"/>
</dbReference>
<name>A0A520RYL2_9GAMM</name>
<dbReference type="Gene3D" id="2.40.110.10">
    <property type="entry name" value="Butyryl-CoA Dehydrogenase, subunit A, domain 2"/>
    <property type="match status" value="1"/>
</dbReference>
<evidence type="ECO:0000259" key="2">
    <source>
        <dbReference type="Pfam" id="PF08028"/>
    </source>
</evidence>
<dbReference type="Gene3D" id="1.10.540.10">
    <property type="entry name" value="Acyl-CoA dehydrogenase/oxidase, N-terminal domain"/>
    <property type="match status" value="1"/>
</dbReference>
<gene>
    <name evidence="3" type="ORF">EVA68_07215</name>
</gene>
<feature type="domain" description="Acyl-CoA dehydrogenase C-terminal" evidence="2">
    <location>
        <begin position="227"/>
        <end position="356"/>
    </location>
</feature>
<dbReference type="InterPro" id="IPR036250">
    <property type="entry name" value="AcylCo_DH-like_C"/>
</dbReference>
<keyword evidence="1" id="KW-0560">Oxidoreductase</keyword>
<protein>
    <recommendedName>
        <fullName evidence="2">Acyl-CoA dehydrogenase C-terminal domain-containing protein</fullName>
    </recommendedName>
</protein>
<dbReference type="InterPro" id="IPR037069">
    <property type="entry name" value="AcylCoA_DH/ox_N_sf"/>
</dbReference>
<dbReference type="Gene3D" id="1.20.140.10">
    <property type="entry name" value="Butyryl-CoA Dehydrogenase, subunit A, domain 3"/>
    <property type="match status" value="1"/>
</dbReference>
<dbReference type="InterPro" id="IPR046373">
    <property type="entry name" value="Acyl-CoA_Oxase/DH_mid-dom_sf"/>
</dbReference>
<accession>A0A520RYL2</accession>
<evidence type="ECO:0000256" key="1">
    <source>
        <dbReference type="ARBA" id="ARBA00023002"/>
    </source>
</evidence>
<evidence type="ECO:0000313" key="4">
    <source>
        <dbReference type="Proteomes" id="UP000316199"/>
    </source>
</evidence>
<organism evidence="3 4">
    <name type="scientific">OM182 bacterium</name>
    <dbReference type="NCBI Taxonomy" id="2510334"/>
    <lineage>
        <taxon>Bacteria</taxon>
        <taxon>Pseudomonadati</taxon>
        <taxon>Pseudomonadota</taxon>
        <taxon>Gammaproteobacteria</taxon>
        <taxon>OMG group</taxon>
        <taxon>OM182 clade</taxon>
    </lineage>
</organism>
<dbReference type="AlphaFoldDB" id="A0A520RYL2"/>
<reference evidence="3 4" key="1">
    <citation type="submission" date="2019-02" db="EMBL/GenBank/DDBJ databases">
        <title>Prokaryotic population dynamics and viral predation in marine succession experiment using metagenomics: the confinement effect.</title>
        <authorList>
            <person name="Haro-Moreno J.M."/>
            <person name="Rodriguez-Valera F."/>
            <person name="Lopez-Perez M."/>
        </authorList>
    </citation>
    <scope>NUCLEOTIDE SEQUENCE [LARGE SCALE GENOMIC DNA]</scope>
    <source>
        <strain evidence="3">MED-G157</strain>
    </source>
</reference>
<dbReference type="GO" id="GO:0050660">
    <property type="term" value="F:flavin adenine dinucleotide binding"/>
    <property type="evidence" value="ECO:0007669"/>
    <property type="project" value="InterPro"/>
</dbReference>